<evidence type="ECO:0000256" key="3">
    <source>
        <dbReference type="ARBA" id="ARBA00022833"/>
    </source>
</evidence>
<dbReference type="PANTHER" id="PTHR23327:SF51">
    <property type="entry name" value="TRANSCRIPTIONAL REGULATOR OF YEAST FORM ADHERENCE 3"/>
    <property type="match status" value="1"/>
</dbReference>
<feature type="non-terminal residue" evidence="6">
    <location>
        <position position="166"/>
    </location>
</feature>
<dbReference type="InterPro" id="IPR017907">
    <property type="entry name" value="Znf_RING_CS"/>
</dbReference>
<dbReference type="EMBL" id="ML213507">
    <property type="protein sequence ID" value="TFK53443.1"/>
    <property type="molecule type" value="Genomic_DNA"/>
</dbReference>
<dbReference type="Proteomes" id="UP000305948">
    <property type="component" value="Unassembled WGS sequence"/>
</dbReference>
<dbReference type="Pfam" id="PF13920">
    <property type="entry name" value="zf-C3HC4_3"/>
    <property type="match status" value="1"/>
</dbReference>
<evidence type="ECO:0000313" key="7">
    <source>
        <dbReference type="Proteomes" id="UP000305948"/>
    </source>
</evidence>
<name>A0A5C3N7Z6_9AGAM</name>
<dbReference type="STRING" id="5364.A0A5C3N7Z6"/>
<protein>
    <recommendedName>
        <fullName evidence="5">RING-type domain-containing protein</fullName>
    </recommendedName>
</protein>
<evidence type="ECO:0000256" key="4">
    <source>
        <dbReference type="PROSITE-ProRule" id="PRU00175"/>
    </source>
</evidence>
<dbReference type="PROSITE" id="PS50089">
    <property type="entry name" value="ZF_RING_2"/>
    <property type="match status" value="1"/>
</dbReference>
<keyword evidence="1" id="KW-0479">Metal-binding</keyword>
<dbReference type="SMART" id="SM00184">
    <property type="entry name" value="RING"/>
    <property type="match status" value="1"/>
</dbReference>
<dbReference type="GO" id="GO:0008270">
    <property type="term" value="F:zinc ion binding"/>
    <property type="evidence" value="ECO:0007669"/>
    <property type="project" value="UniProtKB-KW"/>
</dbReference>
<evidence type="ECO:0000313" key="6">
    <source>
        <dbReference type="EMBL" id="TFK53443.1"/>
    </source>
</evidence>
<dbReference type="Gene3D" id="3.30.40.10">
    <property type="entry name" value="Zinc/RING finger domain, C3HC4 (zinc finger)"/>
    <property type="match status" value="1"/>
</dbReference>
<keyword evidence="3" id="KW-0862">Zinc</keyword>
<evidence type="ECO:0000256" key="1">
    <source>
        <dbReference type="ARBA" id="ARBA00022723"/>
    </source>
</evidence>
<dbReference type="SUPFAM" id="SSF57850">
    <property type="entry name" value="RING/U-box"/>
    <property type="match status" value="1"/>
</dbReference>
<proteinExistence type="predicted"/>
<dbReference type="PANTHER" id="PTHR23327">
    <property type="entry name" value="RING FINGER PROTEIN 127"/>
    <property type="match status" value="1"/>
</dbReference>
<keyword evidence="7" id="KW-1185">Reference proteome</keyword>
<evidence type="ECO:0000259" key="5">
    <source>
        <dbReference type="PROSITE" id="PS50089"/>
    </source>
</evidence>
<dbReference type="PROSITE" id="PS00518">
    <property type="entry name" value="ZF_RING_1"/>
    <property type="match status" value="1"/>
</dbReference>
<dbReference type="AlphaFoldDB" id="A0A5C3N7Z6"/>
<reference evidence="6 7" key="1">
    <citation type="journal article" date="2019" name="Nat. Ecol. Evol.">
        <title>Megaphylogeny resolves global patterns of mushroom evolution.</title>
        <authorList>
            <person name="Varga T."/>
            <person name="Krizsan K."/>
            <person name="Foldi C."/>
            <person name="Dima B."/>
            <person name="Sanchez-Garcia M."/>
            <person name="Sanchez-Ramirez S."/>
            <person name="Szollosi G.J."/>
            <person name="Szarkandi J.G."/>
            <person name="Papp V."/>
            <person name="Albert L."/>
            <person name="Andreopoulos W."/>
            <person name="Angelini C."/>
            <person name="Antonin V."/>
            <person name="Barry K.W."/>
            <person name="Bougher N.L."/>
            <person name="Buchanan P."/>
            <person name="Buyck B."/>
            <person name="Bense V."/>
            <person name="Catcheside P."/>
            <person name="Chovatia M."/>
            <person name="Cooper J."/>
            <person name="Damon W."/>
            <person name="Desjardin D."/>
            <person name="Finy P."/>
            <person name="Geml J."/>
            <person name="Haridas S."/>
            <person name="Hughes K."/>
            <person name="Justo A."/>
            <person name="Karasinski D."/>
            <person name="Kautmanova I."/>
            <person name="Kiss B."/>
            <person name="Kocsube S."/>
            <person name="Kotiranta H."/>
            <person name="LaButti K.M."/>
            <person name="Lechner B.E."/>
            <person name="Liimatainen K."/>
            <person name="Lipzen A."/>
            <person name="Lukacs Z."/>
            <person name="Mihaltcheva S."/>
            <person name="Morgado L.N."/>
            <person name="Niskanen T."/>
            <person name="Noordeloos M.E."/>
            <person name="Ohm R.A."/>
            <person name="Ortiz-Santana B."/>
            <person name="Ovrebo C."/>
            <person name="Racz N."/>
            <person name="Riley R."/>
            <person name="Savchenko A."/>
            <person name="Shiryaev A."/>
            <person name="Soop K."/>
            <person name="Spirin V."/>
            <person name="Szebenyi C."/>
            <person name="Tomsovsky M."/>
            <person name="Tulloss R.E."/>
            <person name="Uehling J."/>
            <person name="Grigoriev I.V."/>
            <person name="Vagvolgyi C."/>
            <person name="Papp T."/>
            <person name="Martin F.M."/>
            <person name="Miettinen O."/>
            <person name="Hibbett D.S."/>
            <person name="Nagy L.G."/>
        </authorList>
    </citation>
    <scope>NUCLEOTIDE SEQUENCE [LARGE SCALE GENOMIC DNA]</scope>
    <source>
        <strain evidence="6 7">OMC1185</strain>
    </source>
</reference>
<organism evidence="6 7">
    <name type="scientific">Heliocybe sulcata</name>
    <dbReference type="NCBI Taxonomy" id="5364"/>
    <lineage>
        <taxon>Eukaryota</taxon>
        <taxon>Fungi</taxon>
        <taxon>Dikarya</taxon>
        <taxon>Basidiomycota</taxon>
        <taxon>Agaricomycotina</taxon>
        <taxon>Agaricomycetes</taxon>
        <taxon>Gloeophyllales</taxon>
        <taxon>Gloeophyllaceae</taxon>
        <taxon>Heliocybe</taxon>
    </lineage>
</organism>
<evidence type="ECO:0000256" key="2">
    <source>
        <dbReference type="ARBA" id="ARBA00022771"/>
    </source>
</evidence>
<dbReference type="InterPro" id="IPR001841">
    <property type="entry name" value="Znf_RING"/>
</dbReference>
<feature type="domain" description="RING-type" evidence="5">
    <location>
        <begin position="4"/>
        <end position="48"/>
    </location>
</feature>
<sequence>MFSCIICLDTLKAPVALPCGHVFCYSCIERIVTTIKPFTSQHCCPSCRRPYTISTIDPSMVPDHLQPYIFAPIRRLYLDLSLSPPPKPSQPHPPVPVPSESQTLKAENLALRAHVEMWKRRAEVHSAANLGLVNLAKMARDYAVTLKRERDAMENELSALKRRLGE</sequence>
<accession>A0A5C3N7Z6</accession>
<gene>
    <name evidence="6" type="ORF">OE88DRAFT_1612046</name>
</gene>
<dbReference type="OrthoDB" id="6270329at2759"/>
<dbReference type="InterPro" id="IPR013083">
    <property type="entry name" value="Znf_RING/FYVE/PHD"/>
</dbReference>
<keyword evidence="2 4" id="KW-0863">Zinc-finger</keyword>